<protein>
    <recommendedName>
        <fullName evidence="3">F-box domain-containing protein</fullName>
    </recommendedName>
</protein>
<evidence type="ECO:0000313" key="1">
    <source>
        <dbReference type="EMBL" id="KXN66736.1"/>
    </source>
</evidence>
<dbReference type="PROSITE" id="PS51450">
    <property type="entry name" value="LRR"/>
    <property type="match status" value="1"/>
</dbReference>
<reference evidence="1 2" key="1">
    <citation type="journal article" date="2015" name="Genome Biol. Evol.">
        <title>Phylogenomic analyses indicate that early fungi evolved digesting cell walls of algal ancestors of land plants.</title>
        <authorList>
            <person name="Chang Y."/>
            <person name="Wang S."/>
            <person name="Sekimoto S."/>
            <person name="Aerts A.L."/>
            <person name="Choi C."/>
            <person name="Clum A."/>
            <person name="LaButti K.M."/>
            <person name="Lindquist E.A."/>
            <person name="Yee Ngan C."/>
            <person name="Ohm R.A."/>
            <person name="Salamov A.A."/>
            <person name="Grigoriev I.V."/>
            <person name="Spatafora J.W."/>
            <person name="Berbee M.L."/>
        </authorList>
    </citation>
    <scope>NUCLEOTIDE SEQUENCE [LARGE SCALE GENOMIC DNA]</scope>
    <source>
        <strain evidence="1 2">NRRL 28638</strain>
    </source>
</reference>
<keyword evidence="2" id="KW-1185">Reference proteome</keyword>
<gene>
    <name evidence="1" type="ORF">CONCODRAFT_11345</name>
</gene>
<dbReference type="Proteomes" id="UP000070444">
    <property type="component" value="Unassembled WGS sequence"/>
</dbReference>
<evidence type="ECO:0008006" key="3">
    <source>
        <dbReference type="Google" id="ProtNLM"/>
    </source>
</evidence>
<sequence length="409" mass="48379">MVLKIINKDQTVNWGYFPDTSMLVKYLNRRDTYELSKCCKFYRKKLESYIWYELCLSPCKNKQDIYENLRNCKLSEFLKSDLARKLKLVKSVYLRCEMSKGFSEIFVKLLPNIKKLTFDDNCIVDACWSCDMDQFFIDALNCMDHLERVYLEYNCEPCGEYNFKTQVFPKSLKSLDIYFLHSFEDEDESLTIYDTIDATYTNLYSLKIYSNIMLQNLASGMPSLQEVEIEAVRDLDKSKIVKFLKANPQLRKLKTNFKNFNEILNTILSSKYLEYWCSYDWNWEETIFNSLPSNSSIKCLKIPSSLSAHSALKLINTCKSLKTLELTYYTFNNLDWLKFEKRINILKLSYLDLTSNCLKEIDNSMLFNLILFKIDISIEELIEDYNIVKLNNYKFTPLISRSCNLKLIN</sequence>
<dbReference type="InterPro" id="IPR001611">
    <property type="entry name" value="Leu-rich_rpt"/>
</dbReference>
<dbReference type="SUPFAM" id="SSF52047">
    <property type="entry name" value="RNI-like"/>
    <property type="match status" value="1"/>
</dbReference>
<accession>A0A137NVC5</accession>
<dbReference type="AlphaFoldDB" id="A0A137NVC5"/>
<dbReference type="EMBL" id="KQ964694">
    <property type="protein sequence ID" value="KXN66736.1"/>
    <property type="molecule type" value="Genomic_DNA"/>
</dbReference>
<name>A0A137NVC5_CONC2</name>
<dbReference type="InterPro" id="IPR032675">
    <property type="entry name" value="LRR_dom_sf"/>
</dbReference>
<dbReference type="Gene3D" id="3.80.10.10">
    <property type="entry name" value="Ribonuclease Inhibitor"/>
    <property type="match status" value="1"/>
</dbReference>
<proteinExistence type="predicted"/>
<evidence type="ECO:0000313" key="2">
    <source>
        <dbReference type="Proteomes" id="UP000070444"/>
    </source>
</evidence>
<organism evidence="1 2">
    <name type="scientific">Conidiobolus coronatus (strain ATCC 28846 / CBS 209.66 / NRRL 28638)</name>
    <name type="common">Delacroixia coronata</name>
    <dbReference type="NCBI Taxonomy" id="796925"/>
    <lineage>
        <taxon>Eukaryota</taxon>
        <taxon>Fungi</taxon>
        <taxon>Fungi incertae sedis</taxon>
        <taxon>Zoopagomycota</taxon>
        <taxon>Entomophthoromycotina</taxon>
        <taxon>Entomophthoromycetes</taxon>
        <taxon>Entomophthorales</taxon>
        <taxon>Ancylistaceae</taxon>
        <taxon>Conidiobolus</taxon>
    </lineage>
</organism>